<dbReference type="PROSITE" id="PS01063">
    <property type="entry name" value="SIGMA70_ECF"/>
    <property type="match status" value="1"/>
</dbReference>
<dbReference type="NCBIfam" id="TIGR02937">
    <property type="entry name" value="sigma70-ECF"/>
    <property type="match status" value="1"/>
</dbReference>
<keyword evidence="2 6" id="KW-0805">Transcription regulation</keyword>
<evidence type="ECO:0000256" key="3">
    <source>
        <dbReference type="ARBA" id="ARBA00023082"/>
    </source>
</evidence>
<dbReference type="Pfam" id="PF04542">
    <property type="entry name" value="Sigma70_r2"/>
    <property type="match status" value="1"/>
</dbReference>
<dbReference type="SUPFAM" id="SSF88659">
    <property type="entry name" value="Sigma3 and sigma4 domains of RNA polymerase sigma factors"/>
    <property type="match status" value="1"/>
</dbReference>
<organism evidence="10 11">
    <name type="scientific">Luteolibacter arcticus</name>
    <dbReference type="NCBI Taxonomy" id="1581411"/>
    <lineage>
        <taxon>Bacteria</taxon>
        <taxon>Pseudomonadati</taxon>
        <taxon>Verrucomicrobiota</taxon>
        <taxon>Verrucomicrobiia</taxon>
        <taxon>Verrucomicrobiales</taxon>
        <taxon>Verrucomicrobiaceae</taxon>
        <taxon>Luteolibacter</taxon>
    </lineage>
</organism>
<dbReference type="RefSeq" id="WP_264485710.1">
    <property type="nucleotide sequence ID" value="NZ_JAPDDT010000001.1"/>
</dbReference>
<dbReference type="Pfam" id="PF08281">
    <property type="entry name" value="Sigma70_r4_2"/>
    <property type="match status" value="1"/>
</dbReference>
<evidence type="ECO:0000256" key="6">
    <source>
        <dbReference type="RuleBase" id="RU000716"/>
    </source>
</evidence>
<dbReference type="InterPro" id="IPR013325">
    <property type="entry name" value="RNA_pol_sigma_r2"/>
</dbReference>
<dbReference type="InterPro" id="IPR039425">
    <property type="entry name" value="RNA_pol_sigma-70-like"/>
</dbReference>
<evidence type="ECO:0000259" key="8">
    <source>
        <dbReference type="Pfam" id="PF04542"/>
    </source>
</evidence>
<name>A0ABT3GD94_9BACT</name>
<dbReference type="InterPro" id="IPR000838">
    <property type="entry name" value="RNA_pol_sigma70_ECF_CS"/>
</dbReference>
<evidence type="ECO:0000313" key="11">
    <source>
        <dbReference type="Proteomes" id="UP001320876"/>
    </source>
</evidence>
<feature type="domain" description="RNA polymerase sigma-70 region 2" evidence="8">
    <location>
        <begin position="74"/>
        <end position="142"/>
    </location>
</feature>
<comment type="caution">
    <text evidence="10">The sequence shown here is derived from an EMBL/GenBank/DDBJ whole genome shotgun (WGS) entry which is preliminary data.</text>
</comment>
<proteinExistence type="inferred from homology"/>
<dbReference type="CDD" id="cd06171">
    <property type="entry name" value="Sigma70_r4"/>
    <property type="match status" value="1"/>
</dbReference>
<keyword evidence="3 6" id="KW-0731">Sigma factor</keyword>
<dbReference type="InterPro" id="IPR014284">
    <property type="entry name" value="RNA_pol_sigma-70_dom"/>
</dbReference>
<keyword evidence="4 6" id="KW-0238">DNA-binding</keyword>
<evidence type="ECO:0000256" key="7">
    <source>
        <dbReference type="SAM" id="MobiDB-lite"/>
    </source>
</evidence>
<dbReference type="PANTHER" id="PTHR43133:SF8">
    <property type="entry name" value="RNA POLYMERASE SIGMA FACTOR HI_1459-RELATED"/>
    <property type="match status" value="1"/>
</dbReference>
<protein>
    <recommendedName>
        <fullName evidence="6">RNA polymerase sigma factor</fullName>
    </recommendedName>
</protein>
<reference evidence="10 11" key="1">
    <citation type="submission" date="2022-10" db="EMBL/GenBank/DDBJ databases">
        <title>Luteolibacter arcticus strain CCTCC AB 2014275, whole genome shotgun sequencing project.</title>
        <authorList>
            <person name="Zhao G."/>
            <person name="Shen L."/>
        </authorList>
    </citation>
    <scope>NUCLEOTIDE SEQUENCE [LARGE SCALE GENOMIC DNA]</scope>
    <source>
        <strain evidence="10 11">CCTCC AB 2014275</strain>
    </source>
</reference>
<keyword evidence="11" id="KW-1185">Reference proteome</keyword>
<dbReference type="EMBL" id="JAPDDT010000001">
    <property type="protein sequence ID" value="MCW1921601.1"/>
    <property type="molecule type" value="Genomic_DNA"/>
</dbReference>
<evidence type="ECO:0000256" key="4">
    <source>
        <dbReference type="ARBA" id="ARBA00023125"/>
    </source>
</evidence>
<evidence type="ECO:0000259" key="9">
    <source>
        <dbReference type="Pfam" id="PF08281"/>
    </source>
</evidence>
<evidence type="ECO:0000256" key="2">
    <source>
        <dbReference type="ARBA" id="ARBA00023015"/>
    </source>
</evidence>
<dbReference type="SUPFAM" id="SSF88946">
    <property type="entry name" value="Sigma2 domain of RNA polymerase sigma factors"/>
    <property type="match status" value="1"/>
</dbReference>
<dbReference type="InterPro" id="IPR036388">
    <property type="entry name" value="WH-like_DNA-bd_sf"/>
</dbReference>
<feature type="region of interest" description="Disordered" evidence="7">
    <location>
        <begin position="138"/>
        <end position="164"/>
    </location>
</feature>
<feature type="domain" description="RNA polymerase sigma factor 70 region 4 type 2" evidence="9">
    <location>
        <begin position="177"/>
        <end position="229"/>
    </location>
</feature>
<comment type="similarity">
    <text evidence="1 6">Belongs to the sigma-70 factor family. ECF subfamily.</text>
</comment>
<dbReference type="PANTHER" id="PTHR43133">
    <property type="entry name" value="RNA POLYMERASE ECF-TYPE SIGMA FACTO"/>
    <property type="match status" value="1"/>
</dbReference>
<dbReference type="InterPro" id="IPR013249">
    <property type="entry name" value="RNA_pol_sigma70_r4_t2"/>
</dbReference>
<keyword evidence="5 6" id="KW-0804">Transcription</keyword>
<dbReference type="Proteomes" id="UP001320876">
    <property type="component" value="Unassembled WGS sequence"/>
</dbReference>
<accession>A0ABT3GD94</accession>
<dbReference type="Gene3D" id="1.10.1740.10">
    <property type="match status" value="1"/>
</dbReference>
<dbReference type="Gene3D" id="1.10.10.10">
    <property type="entry name" value="Winged helix-like DNA-binding domain superfamily/Winged helix DNA-binding domain"/>
    <property type="match status" value="1"/>
</dbReference>
<evidence type="ECO:0000256" key="5">
    <source>
        <dbReference type="ARBA" id="ARBA00023163"/>
    </source>
</evidence>
<evidence type="ECO:0000313" key="10">
    <source>
        <dbReference type="EMBL" id="MCW1921601.1"/>
    </source>
</evidence>
<evidence type="ECO:0000256" key="1">
    <source>
        <dbReference type="ARBA" id="ARBA00010641"/>
    </source>
</evidence>
<sequence length="239" mass="27388">MFCRGTAPDAEPTRNFLLAGRFDPVIMEAALTFPPIHMPVSRPMPASDSADGDDVDVALMHRIAEGDERAFRQLVERHQNAVVGTVARMLNDPTEAEDIAQLAFLRVWKHAKRWRPDAKFTTYLFTITRNLVFNETRRRSRRKEVSTDEREEESGFQMAGETRHEPPEEAMKLEMHQQIDRAISTLPEAQRTAVILYSYESMPYEDIAKVLKTSVSSVKSLLFRARTTLREKLASYMAE</sequence>
<dbReference type="InterPro" id="IPR007627">
    <property type="entry name" value="RNA_pol_sigma70_r2"/>
</dbReference>
<gene>
    <name evidence="10" type="ORF">OKA05_03495</name>
</gene>
<dbReference type="InterPro" id="IPR013324">
    <property type="entry name" value="RNA_pol_sigma_r3/r4-like"/>
</dbReference>